<accession>A0A2H3APR6</accession>
<proteinExistence type="predicted"/>
<dbReference type="Pfam" id="PF18758">
    <property type="entry name" value="KDZ"/>
    <property type="match status" value="1"/>
</dbReference>
<dbReference type="InterPro" id="IPR040521">
    <property type="entry name" value="KDZ"/>
</dbReference>
<organism evidence="1 2">
    <name type="scientific">Armillaria solidipes</name>
    <dbReference type="NCBI Taxonomy" id="1076256"/>
    <lineage>
        <taxon>Eukaryota</taxon>
        <taxon>Fungi</taxon>
        <taxon>Dikarya</taxon>
        <taxon>Basidiomycota</taxon>
        <taxon>Agaricomycotina</taxon>
        <taxon>Agaricomycetes</taxon>
        <taxon>Agaricomycetidae</taxon>
        <taxon>Agaricales</taxon>
        <taxon>Marasmiineae</taxon>
        <taxon>Physalacriaceae</taxon>
        <taxon>Armillaria</taxon>
    </lineage>
</organism>
<dbReference type="AlphaFoldDB" id="A0A2H3APR6"/>
<sequence length="147" mass="16767">RIVTSYDIACQWSINLEDHIQMYGESLRPQISKMLYLVPKFHLPGHIKDCQDKYCISCHIHVGKNDGEASERGWAVSNGMASSTREMGPRHRCKKLDQHFEDFNWQKNVLQGSLSGKLIYAVTNITAGDTLLRKIKDAVHKASEHED</sequence>
<keyword evidence="2" id="KW-1185">Reference proteome</keyword>
<name>A0A2H3APR6_9AGAR</name>
<evidence type="ECO:0000313" key="2">
    <source>
        <dbReference type="Proteomes" id="UP000218334"/>
    </source>
</evidence>
<reference evidence="2" key="1">
    <citation type="journal article" date="2017" name="Nat. Ecol. Evol.">
        <title>Genome expansion and lineage-specific genetic innovations in the forest pathogenic fungi Armillaria.</title>
        <authorList>
            <person name="Sipos G."/>
            <person name="Prasanna A.N."/>
            <person name="Walter M.C."/>
            <person name="O'Connor E."/>
            <person name="Balint B."/>
            <person name="Krizsan K."/>
            <person name="Kiss B."/>
            <person name="Hess J."/>
            <person name="Varga T."/>
            <person name="Slot J."/>
            <person name="Riley R."/>
            <person name="Boka B."/>
            <person name="Rigling D."/>
            <person name="Barry K."/>
            <person name="Lee J."/>
            <person name="Mihaltcheva S."/>
            <person name="LaButti K."/>
            <person name="Lipzen A."/>
            <person name="Waldron R."/>
            <person name="Moloney N.M."/>
            <person name="Sperisen C."/>
            <person name="Kredics L."/>
            <person name="Vagvoelgyi C."/>
            <person name="Patrignani A."/>
            <person name="Fitzpatrick D."/>
            <person name="Nagy I."/>
            <person name="Doyle S."/>
            <person name="Anderson J.B."/>
            <person name="Grigoriev I.V."/>
            <person name="Gueldener U."/>
            <person name="Muensterkoetter M."/>
            <person name="Nagy L.G."/>
        </authorList>
    </citation>
    <scope>NUCLEOTIDE SEQUENCE [LARGE SCALE GENOMIC DNA]</scope>
    <source>
        <strain evidence="2">28-4</strain>
    </source>
</reference>
<dbReference type="Proteomes" id="UP000218334">
    <property type="component" value="Unassembled WGS sequence"/>
</dbReference>
<protein>
    <submittedName>
        <fullName evidence="1">Uncharacterized protein</fullName>
    </submittedName>
</protein>
<evidence type="ECO:0000313" key="1">
    <source>
        <dbReference type="EMBL" id="PBK60799.1"/>
    </source>
</evidence>
<dbReference type="STRING" id="1076256.A0A2H3APR6"/>
<feature type="non-terminal residue" evidence="1">
    <location>
        <position position="1"/>
    </location>
</feature>
<gene>
    <name evidence="1" type="ORF">ARMSODRAFT_897507</name>
</gene>
<dbReference type="EMBL" id="KZ293482">
    <property type="protein sequence ID" value="PBK60799.1"/>
    <property type="molecule type" value="Genomic_DNA"/>
</dbReference>